<evidence type="ECO:0000313" key="2">
    <source>
        <dbReference type="Proteomes" id="UP000827695"/>
    </source>
</evidence>
<evidence type="ECO:0000313" key="1">
    <source>
        <dbReference type="EMBL" id="UGO51709.1"/>
    </source>
</evidence>
<protein>
    <submittedName>
        <fullName evidence="1">Uncharacterized protein</fullName>
    </submittedName>
</protein>
<keyword evidence="2" id="KW-1185">Reference proteome</keyword>
<dbReference type="EMBL" id="OK500002">
    <property type="protein sequence ID" value="UGO51709.1"/>
    <property type="molecule type" value="Genomic_DNA"/>
</dbReference>
<name>A0AAE8YZ86_9CAUD</name>
<sequence>MEYGSKWVVYSIDGILSFIQGRKRMSKVIEGQEVYVSTSGGWVGKSEPNLRKYIVVRANKTSFYANPEGVEDKSPYRFNQKDLSHNTGWGYHYQAYRTEKEYWDMIERGKEKAQLRKELKDTVDKMSLIELRKLKEVLFVTK</sequence>
<dbReference type="InterPro" id="IPR056982">
    <property type="entry name" value="Phage_ProQ_C-like"/>
</dbReference>
<dbReference type="Proteomes" id="UP000827695">
    <property type="component" value="Segment"/>
</dbReference>
<organism evidence="1 2">
    <name type="scientific">Bacillus phage vB_BanS_Athena</name>
    <dbReference type="NCBI Taxonomy" id="2894785"/>
    <lineage>
        <taxon>Viruses</taxon>
        <taxon>Duplodnaviria</taxon>
        <taxon>Heunggongvirae</taxon>
        <taxon>Uroviricota</taxon>
        <taxon>Caudoviricetes</taxon>
        <taxon>Athenavirus</taxon>
        <taxon>Athenavirus athena</taxon>
    </lineage>
</organism>
<proteinExistence type="predicted"/>
<gene>
    <name evidence="1" type="ORF">ATHENA_31</name>
</gene>
<reference evidence="1" key="1">
    <citation type="submission" date="2021-10" db="EMBL/GenBank/DDBJ databases">
        <authorList>
            <person name="James R."/>
            <person name="Lavering E.D."/>
            <person name="Fairhom J.D."/>
            <person name="Ogilvie B.H."/>
            <person name="Thurgood T.L."/>
            <person name="Wilkie A."/>
            <person name="Hyer M."/>
            <person name="Robison R."/>
            <person name="Grose J.H."/>
        </authorList>
    </citation>
    <scope>NUCLEOTIDE SEQUENCE</scope>
</reference>
<accession>A0AAE8YZ86</accession>
<dbReference type="Pfam" id="PF24203">
    <property type="entry name" value="Phage_ProQ_C_like"/>
    <property type="match status" value="1"/>
</dbReference>